<dbReference type="EMBL" id="JBFAIH010000075">
    <property type="protein sequence ID" value="MEV0368207.1"/>
    <property type="molecule type" value="Genomic_DNA"/>
</dbReference>
<feature type="domain" description="Carrier" evidence="2">
    <location>
        <begin position="1"/>
        <end position="44"/>
    </location>
</feature>
<evidence type="ECO:0000313" key="3">
    <source>
        <dbReference type="EMBL" id="MEV0368207.1"/>
    </source>
</evidence>
<dbReference type="InterPro" id="IPR036736">
    <property type="entry name" value="ACP-like_sf"/>
</dbReference>
<name>A0ABV3FKP5_9NOCA</name>
<accession>A0ABV3FKP5</accession>
<dbReference type="PANTHER" id="PTHR45398">
    <property type="match status" value="1"/>
</dbReference>
<dbReference type="InterPro" id="IPR001242">
    <property type="entry name" value="Condensation_dom"/>
</dbReference>
<gene>
    <name evidence="3" type="ORF">AB0H72_36560</name>
</gene>
<proteinExistence type="predicted"/>
<dbReference type="Pfam" id="PF00668">
    <property type="entry name" value="Condensation"/>
    <property type="match status" value="2"/>
</dbReference>
<dbReference type="Gene3D" id="3.30.559.10">
    <property type="entry name" value="Chloramphenicol acetyltransferase-like domain"/>
    <property type="match status" value="1"/>
</dbReference>
<comment type="caution">
    <text evidence="3">The sequence shown here is derived from an EMBL/GenBank/DDBJ whole genome shotgun (WGS) entry which is preliminary data.</text>
</comment>
<dbReference type="Gene3D" id="3.30.559.30">
    <property type="entry name" value="Nonribosomal peptide synthetase, condensation domain"/>
    <property type="match status" value="1"/>
</dbReference>
<dbReference type="Gene3D" id="1.10.1200.10">
    <property type="entry name" value="ACP-like"/>
    <property type="match status" value="1"/>
</dbReference>
<evidence type="ECO:0000313" key="4">
    <source>
        <dbReference type="Proteomes" id="UP001551658"/>
    </source>
</evidence>
<sequence length="534" mass="56308">GGNSLIATQVAARLGAALDTQVPVRLLFEAATVSVLAARIQEQAGSGGRVALVPQQRPTRTLPSGEVVGAAPLSLAQQRMWFLNRFDQDSAAYNLPMAIRLSGALDVEALRAAVTDLVARHEVLRTMYPETEAGPVQLVLPVGDAVPRLEVRSVAAGDVVPAVAGLASAGFDVTAEVPLRVALFRVHDAVDATTGEAVVDVEPAAGEFVLAMVVHHIAGDGLSVGPLTRDLMIAYAARTAGEAPGWAALPVQYADYSIWQRELLGDEADPESIAAAQLAYWQSALAGVPDQLDLPTDRPRPAVQSFAGGRVEVAIDAETHAGLVRVAQQQGATLFMVVHSALAVLLSRLSGSDDITIGTPVAGRGEQALDDLIGMFVNTLVFRTQLDRGESFTGLLGRQREADIAAFAHADVPFERLVEVLNPARSTARHPLFQVGLTFQNLAASVLELPDLTVSGVDFDAEISQFDLNLLLGDSYDTAGAPNGVAGYLTYATALFDRATVEGFAKRFVGLLREIVAAPETAVGDLEILAPVER</sequence>
<evidence type="ECO:0000256" key="1">
    <source>
        <dbReference type="ARBA" id="ARBA00001957"/>
    </source>
</evidence>
<feature type="non-terminal residue" evidence="3">
    <location>
        <position position="1"/>
    </location>
</feature>
<dbReference type="SUPFAM" id="SSF47336">
    <property type="entry name" value="ACP-like"/>
    <property type="match status" value="1"/>
</dbReference>
<dbReference type="PROSITE" id="PS50075">
    <property type="entry name" value="CARRIER"/>
    <property type="match status" value="1"/>
</dbReference>
<dbReference type="SUPFAM" id="SSF52777">
    <property type="entry name" value="CoA-dependent acyltransferases"/>
    <property type="match status" value="2"/>
</dbReference>
<protein>
    <submittedName>
        <fullName evidence="3">Condensation domain-containing protein</fullName>
    </submittedName>
</protein>
<reference evidence="3 4" key="1">
    <citation type="submission" date="2024-06" db="EMBL/GenBank/DDBJ databases">
        <title>The Natural Products Discovery Center: Release of the First 8490 Sequenced Strains for Exploring Actinobacteria Biosynthetic Diversity.</title>
        <authorList>
            <person name="Kalkreuter E."/>
            <person name="Kautsar S.A."/>
            <person name="Yang D."/>
            <person name="Bader C.D."/>
            <person name="Teijaro C.N."/>
            <person name="Fluegel L."/>
            <person name="Davis C.M."/>
            <person name="Simpson J.R."/>
            <person name="Lauterbach L."/>
            <person name="Steele A.D."/>
            <person name="Gui C."/>
            <person name="Meng S."/>
            <person name="Li G."/>
            <person name="Viehrig K."/>
            <person name="Ye F."/>
            <person name="Su P."/>
            <person name="Kiefer A.F."/>
            <person name="Nichols A."/>
            <person name="Cepeda A.J."/>
            <person name="Yan W."/>
            <person name="Fan B."/>
            <person name="Jiang Y."/>
            <person name="Adhikari A."/>
            <person name="Zheng C.-J."/>
            <person name="Schuster L."/>
            <person name="Cowan T.M."/>
            <person name="Smanski M.J."/>
            <person name="Chevrette M.G."/>
            <person name="De Carvalho L.P.S."/>
            <person name="Shen B."/>
        </authorList>
    </citation>
    <scope>NUCLEOTIDE SEQUENCE [LARGE SCALE GENOMIC DNA]</scope>
    <source>
        <strain evidence="3 4">NPDC050671</strain>
    </source>
</reference>
<dbReference type="CDD" id="cd19540">
    <property type="entry name" value="LCL_NRPS-like"/>
    <property type="match status" value="1"/>
</dbReference>
<evidence type="ECO:0000259" key="2">
    <source>
        <dbReference type="PROSITE" id="PS50075"/>
    </source>
</evidence>
<keyword evidence="4" id="KW-1185">Reference proteome</keyword>
<dbReference type="RefSeq" id="WP_357988878.1">
    <property type="nucleotide sequence ID" value="NZ_JBFAIH010000075.1"/>
</dbReference>
<organism evidence="3 4">
    <name type="scientific">Nocardia fusca</name>
    <dbReference type="NCBI Taxonomy" id="941183"/>
    <lineage>
        <taxon>Bacteria</taxon>
        <taxon>Bacillati</taxon>
        <taxon>Actinomycetota</taxon>
        <taxon>Actinomycetes</taxon>
        <taxon>Mycobacteriales</taxon>
        <taxon>Nocardiaceae</taxon>
        <taxon>Nocardia</taxon>
    </lineage>
</organism>
<feature type="non-terminal residue" evidence="3">
    <location>
        <position position="534"/>
    </location>
</feature>
<comment type="cofactor">
    <cofactor evidence="1">
        <name>pantetheine 4'-phosphate</name>
        <dbReference type="ChEBI" id="CHEBI:47942"/>
    </cofactor>
</comment>
<dbReference type="PANTHER" id="PTHR45398:SF1">
    <property type="entry name" value="ENZYME, PUTATIVE (JCVI)-RELATED"/>
    <property type="match status" value="1"/>
</dbReference>
<dbReference type="Pfam" id="PF00550">
    <property type="entry name" value="PP-binding"/>
    <property type="match status" value="1"/>
</dbReference>
<dbReference type="InterPro" id="IPR023213">
    <property type="entry name" value="CAT-like_dom_sf"/>
</dbReference>
<dbReference type="InterPro" id="IPR009081">
    <property type="entry name" value="PP-bd_ACP"/>
</dbReference>
<dbReference type="Proteomes" id="UP001551658">
    <property type="component" value="Unassembled WGS sequence"/>
</dbReference>